<reference evidence="2" key="1">
    <citation type="submission" date="2022-11" db="UniProtKB">
        <authorList>
            <consortium name="WormBaseParasite"/>
        </authorList>
    </citation>
    <scope>IDENTIFICATION</scope>
</reference>
<keyword evidence="1" id="KW-1185">Reference proteome</keyword>
<proteinExistence type="predicted"/>
<protein>
    <submittedName>
        <fullName evidence="2">Uncharacterized protein</fullName>
    </submittedName>
</protein>
<organism evidence="1 2">
    <name type="scientific">Romanomermis culicivorax</name>
    <name type="common">Nematode worm</name>
    <dbReference type="NCBI Taxonomy" id="13658"/>
    <lineage>
        <taxon>Eukaryota</taxon>
        <taxon>Metazoa</taxon>
        <taxon>Ecdysozoa</taxon>
        <taxon>Nematoda</taxon>
        <taxon>Enoplea</taxon>
        <taxon>Dorylaimia</taxon>
        <taxon>Mermithida</taxon>
        <taxon>Mermithoidea</taxon>
        <taxon>Mermithidae</taxon>
        <taxon>Romanomermis</taxon>
    </lineage>
</organism>
<dbReference type="AlphaFoldDB" id="A0A915JDC6"/>
<name>A0A915JDC6_ROMCU</name>
<evidence type="ECO:0000313" key="1">
    <source>
        <dbReference type="Proteomes" id="UP000887565"/>
    </source>
</evidence>
<sequence>MHSLCVSTSYIPDGKFCLLSQSALRVRQPLVLGQNSNPLVSYYNELIYQDDFGFPSPKTKLLDHGQAPPLCSLNMNGDNFLKHRRKRIVDGRTPEPYQVPWVGLLVKDDPVEEVVLYDESACATCGFGATAIDQKQVMGSDVLHPDNYAGIFYTLMGYFSTIQGTDLNDQVSSELIKTFNILITGSDYDRFYVLIMAKTMVSERLTGRLFYFHLNENAPFLTDHFSMSDIDIIYHYLRIKKGQLGINSNEQPTEKCFVVDATFYRTINLFRRDRLDATLWRKLKMTNLIGKNTKHHFFQLSKQIYNALFIAFMKNSNPTSNGGPLKFILSKEHFLRFVHGALQYSIKIFYLIKITPIYVGSYLEKLAILEYNQKNWVADSPPIIFEAHESFHEASMAQTATKIDDLPIDFSSNAEFALINTVIFGLTNDIESAQFSTKQVQIENKSGLIHLLEQTIKLENDQYYQKFFEVRKELLLQLSRIDAFLGHEHRTSYLRHFIFGALITAGLENPAFKLKHRFDELNPVDIFLIKSSESSGHCFSKMMIDQHEQHERSTLLQNELTYHSMGPNSLREFEAQMKGFAAGQQIFTPYGYDQAWEK</sequence>
<dbReference type="WBParaSite" id="nRc.2.0.1.t24479-RA">
    <property type="protein sequence ID" value="nRc.2.0.1.t24479-RA"/>
    <property type="gene ID" value="nRc.2.0.1.g24479"/>
</dbReference>
<dbReference type="Proteomes" id="UP000887565">
    <property type="component" value="Unplaced"/>
</dbReference>
<accession>A0A915JDC6</accession>
<evidence type="ECO:0000313" key="2">
    <source>
        <dbReference type="WBParaSite" id="nRc.2.0.1.t24479-RA"/>
    </source>
</evidence>